<sequence length="363" mass="43299">MNILRERQLNNRQQINSYNPQYEIFQRNFQYQQENIFPSTHSNRHFNDQNQFKVSNNTSFKFFSEQKLQRDAIQAEIEKQKRFCYSEQLPRINVYDENNDSVKFSHIKHQEKVQKQLNSSISSIQNNDLSQQKGTFDKNSSANTSMSSSLSQNLNKGPLKSIMKNNKNYLNSLEERSQSDSNSNSPDQYSYSSNNTEDFIRHHPEFYKGTFKRQIWEITKVIVLIVSVLIAFIYLCSSIYKAYTFYGNIEERNQRIKELYMKNEFFAPQTNEQNSQNGNIYFQTMQEIESELIYKKASKLYDRILTQIQQEKKMLRNILVSDILNDHPKDFSEIFEQLQKIRQQKDQIVELIQDNGLYMWILK</sequence>
<feature type="region of interest" description="Disordered" evidence="1">
    <location>
        <begin position="129"/>
        <end position="158"/>
    </location>
</feature>
<dbReference type="GeneID" id="7834271"/>
<dbReference type="EMBL" id="GG662802">
    <property type="protein sequence ID" value="EAR90074.2"/>
    <property type="molecule type" value="Genomic_DNA"/>
</dbReference>
<organism evidence="3 4">
    <name type="scientific">Tetrahymena thermophila (strain SB210)</name>
    <dbReference type="NCBI Taxonomy" id="312017"/>
    <lineage>
        <taxon>Eukaryota</taxon>
        <taxon>Sar</taxon>
        <taxon>Alveolata</taxon>
        <taxon>Ciliophora</taxon>
        <taxon>Intramacronucleata</taxon>
        <taxon>Oligohymenophorea</taxon>
        <taxon>Hymenostomatida</taxon>
        <taxon>Tetrahymenina</taxon>
        <taxon>Tetrahymenidae</taxon>
        <taxon>Tetrahymena</taxon>
    </lineage>
</organism>
<name>Q22XU7_TETTS</name>
<feature type="compositionally biased region" description="Low complexity" evidence="1">
    <location>
        <begin position="179"/>
        <end position="195"/>
    </location>
</feature>
<keyword evidence="2" id="KW-1133">Transmembrane helix</keyword>
<dbReference type="KEGG" id="tet:TTHERM_01004990"/>
<dbReference type="AlphaFoldDB" id="Q22XU7"/>
<keyword evidence="2" id="KW-0472">Membrane</keyword>
<protein>
    <submittedName>
        <fullName evidence="3">Transmembrane protein, putative</fullName>
    </submittedName>
</protein>
<evidence type="ECO:0000313" key="4">
    <source>
        <dbReference type="Proteomes" id="UP000009168"/>
    </source>
</evidence>
<accession>Q22XU7</accession>
<dbReference type="RefSeq" id="XP_001010319.2">
    <property type="nucleotide sequence ID" value="XM_001010319.3"/>
</dbReference>
<dbReference type="InParanoid" id="Q22XU7"/>
<proteinExistence type="predicted"/>
<dbReference type="Proteomes" id="UP000009168">
    <property type="component" value="Unassembled WGS sequence"/>
</dbReference>
<feature type="region of interest" description="Disordered" evidence="1">
    <location>
        <begin position="173"/>
        <end position="195"/>
    </location>
</feature>
<dbReference type="HOGENOM" id="CLU_763949_0_0_1"/>
<keyword evidence="2 3" id="KW-0812">Transmembrane</keyword>
<evidence type="ECO:0000313" key="3">
    <source>
        <dbReference type="EMBL" id="EAR90074.2"/>
    </source>
</evidence>
<evidence type="ECO:0000256" key="2">
    <source>
        <dbReference type="SAM" id="Phobius"/>
    </source>
</evidence>
<feature type="compositionally biased region" description="Low complexity" evidence="1">
    <location>
        <begin position="139"/>
        <end position="155"/>
    </location>
</feature>
<gene>
    <name evidence="3" type="ORF">TTHERM_01004990</name>
</gene>
<evidence type="ECO:0000256" key="1">
    <source>
        <dbReference type="SAM" id="MobiDB-lite"/>
    </source>
</evidence>
<reference evidence="4" key="1">
    <citation type="journal article" date="2006" name="PLoS Biol.">
        <title>Macronuclear genome sequence of the ciliate Tetrahymena thermophila, a model eukaryote.</title>
        <authorList>
            <person name="Eisen J.A."/>
            <person name="Coyne R.S."/>
            <person name="Wu M."/>
            <person name="Wu D."/>
            <person name="Thiagarajan M."/>
            <person name="Wortman J.R."/>
            <person name="Badger J.H."/>
            <person name="Ren Q."/>
            <person name="Amedeo P."/>
            <person name="Jones K.M."/>
            <person name="Tallon L.J."/>
            <person name="Delcher A.L."/>
            <person name="Salzberg S.L."/>
            <person name="Silva J.C."/>
            <person name="Haas B.J."/>
            <person name="Majoros W.H."/>
            <person name="Farzad M."/>
            <person name="Carlton J.M."/>
            <person name="Smith R.K. Jr."/>
            <person name="Garg J."/>
            <person name="Pearlman R.E."/>
            <person name="Karrer K.M."/>
            <person name="Sun L."/>
            <person name="Manning G."/>
            <person name="Elde N.C."/>
            <person name="Turkewitz A.P."/>
            <person name="Asai D.J."/>
            <person name="Wilkes D.E."/>
            <person name="Wang Y."/>
            <person name="Cai H."/>
            <person name="Collins K."/>
            <person name="Stewart B.A."/>
            <person name="Lee S.R."/>
            <person name="Wilamowska K."/>
            <person name="Weinberg Z."/>
            <person name="Ruzzo W.L."/>
            <person name="Wloga D."/>
            <person name="Gaertig J."/>
            <person name="Frankel J."/>
            <person name="Tsao C.-C."/>
            <person name="Gorovsky M.A."/>
            <person name="Keeling P.J."/>
            <person name="Waller R.F."/>
            <person name="Patron N.J."/>
            <person name="Cherry J.M."/>
            <person name="Stover N.A."/>
            <person name="Krieger C.J."/>
            <person name="del Toro C."/>
            <person name="Ryder H.F."/>
            <person name="Williamson S.C."/>
            <person name="Barbeau R.A."/>
            <person name="Hamilton E.P."/>
            <person name="Orias E."/>
        </authorList>
    </citation>
    <scope>NUCLEOTIDE SEQUENCE [LARGE SCALE GENOMIC DNA]</scope>
    <source>
        <strain evidence="4">SB210</strain>
    </source>
</reference>
<feature type="transmembrane region" description="Helical" evidence="2">
    <location>
        <begin position="221"/>
        <end position="240"/>
    </location>
</feature>
<keyword evidence="4" id="KW-1185">Reference proteome</keyword>